<proteinExistence type="predicted"/>
<reference evidence="1 2" key="2">
    <citation type="submission" date="2015-02" db="EMBL/GenBank/DDBJ databases">
        <title>The complete genome of Sphingomonas hengshuiensis sp. WHSC-8 isolated from soil of Hengshui Lake.</title>
        <authorList>
            <person name="Wei S."/>
            <person name="Guo J."/>
            <person name="Su C."/>
            <person name="Wu R."/>
            <person name="Zhang Z."/>
            <person name="Liang K."/>
            <person name="Li H."/>
            <person name="Wang T."/>
            <person name="Liu H."/>
            <person name="Zhang C."/>
            <person name="Li Z."/>
            <person name="Wang Q."/>
            <person name="Meng J."/>
        </authorList>
    </citation>
    <scope>NUCLEOTIDE SEQUENCE [LARGE SCALE GENOMIC DNA]</scope>
    <source>
        <strain evidence="1 2">WHSC-8</strain>
    </source>
</reference>
<dbReference type="EMBL" id="CP010836">
    <property type="protein sequence ID" value="AJP72643.1"/>
    <property type="molecule type" value="Genomic_DNA"/>
</dbReference>
<name>A0A7U4LFV1_9SPHN</name>
<gene>
    <name evidence="1" type="ORF">TS85_13955</name>
</gene>
<dbReference type="RefSeq" id="WP_044332946.1">
    <property type="nucleotide sequence ID" value="NZ_CP010836.1"/>
</dbReference>
<dbReference type="AlphaFoldDB" id="A0A7U4LFV1"/>
<reference evidence="1 2" key="1">
    <citation type="journal article" date="2015" name="Int. J. Syst. Evol. Microbiol.">
        <title>Sphingomonas hengshuiensis sp. nov., isolated from lake wetland.</title>
        <authorList>
            <person name="Wei S."/>
            <person name="Wang T."/>
            <person name="Liu H."/>
            <person name="Zhang C."/>
            <person name="Guo J."/>
            <person name="Wang Q."/>
            <person name="Liang K."/>
            <person name="Zhang Z."/>
        </authorList>
    </citation>
    <scope>NUCLEOTIDE SEQUENCE [LARGE SCALE GENOMIC DNA]</scope>
    <source>
        <strain evidence="1 2">WHSC-8</strain>
    </source>
</reference>
<protein>
    <submittedName>
        <fullName evidence="1">Uncharacterized protein</fullName>
    </submittedName>
</protein>
<dbReference type="Proteomes" id="UP000032300">
    <property type="component" value="Chromosome"/>
</dbReference>
<evidence type="ECO:0000313" key="2">
    <source>
        <dbReference type="Proteomes" id="UP000032300"/>
    </source>
</evidence>
<organism evidence="1 2">
    <name type="scientific">Sphingomonas hengshuiensis</name>
    <dbReference type="NCBI Taxonomy" id="1609977"/>
    <lineage>
        <taxon>Bacteria</taxon>
        <taxon>Pseudomonadati</taxon>
        <taxon>Pseudomonadota</taxon>
        <taxon>Alphaproteobacteria</taxon>
        <taxon>Sphingomonadales</taxon>
        <taxon>Sphingomonadaceae</taxon>
        <taxon>Sphingomonas</taxon>
    </lineage>
</organism>
<dbReference type="KEGG" id="sphi:TS85_13955"/>
<keyword evidence="2" id="KW-1185">Reference proteome</keyword>
<sequence>MLALLLLLQTVDSDEVPTPSRLFAKPLCKAGPDEILVCAPPPDRIARMPDRPDPMTADRRPTLWLGAHFGVRIGFKLTPVTR</sequence>
<evidence type="ECO:0000313" key="1">
    <source>
        <dbReference type="EMBL" id="AJP72643.1"/>
    </source>
</evidence>
<dbReference type="OrthoDB" id="7572729at2"/>
<accession>A0A7U4LFV1</accession>